<dbReference type="InterPro" id="IPR006584">
    <property type="entry name" value="Cellulose-bd_IV"/>
</dbReference>
<gene>
    <name evidence="11" type="ORF">JX265_011529</name>
</gene>
<dbReference type="GO" id="GO:0005975">
    <property type="term" value="P:carbohydrate metabolic process"/>
    <property type="evidence" value="ECO:0007669"/>
    <property type="project" value="InterPro"/>
</dbReference>
<protein>
    <recommendedName>
        <fullName evidence="10">CBM6 domain-containing protein</fullName>
    </recommendedName>
</protein>
<accession>A0A9Q0AKG8</accession>
<dbReference type="InterPro" id="IPR005084">
    <property type="entry name" value="CBM6"/>
</dbReference>
<feature type="site" description="Important for catalytic activity, responsible for pKa modulation of the active site Glu and correct orientation of both the proton donor and substrate" evidence="7">
    <location>
        <position position="153"/>
    </location>
</feature>
<evidence type="ECO:0000259" key="10">
    <source>
        <dbReference type="PROSITE" id="PS51175"/>
    </source>
</evidence>
<dbReference type="PANTHER" id="PTHR43772">
    <property type="entry name" value="ENDO-1,4-BETA-XYLANASE"/>
    <property type="match status" value="1"/>
</dbReference>
<keyword evidence="5 8" id="KW-0326">Glycosidase</keyword>
<dbReference type="Gene3D" id="2.115.10.20">
    <property type="entry name" value="Glycosyl hydrolase domain, family 43"/>
    <property type="match status" value="1"/>
</dbReference>
<feature type="active site" description="Proton donor" evidence="6">
    <location>
        <position position="214"/>
    </location>
</feature>
<keyword evidence="3 8" id="KW-0378">Hydrolase</keyword>
<dbReference type="InterPro" id="IPR052176">
    <property type="entry name" value="Glycosyl_Hydrlase_43_Enz"/>
</dbReference>
<dbReference type="Proteomes" id="UP000829685">
    <property type="component" value="Unassembled WGS sequence"/>
</dbReference>
<evidence type="ECO:0000256" key="4">
    <source>
        <dbReference type="ARBA" id="ARBA00023277"/>
    </source>
</evidence>
<evidence type="ECO:0000256" key="1">
    <source>
        <dbReference type="ARBA" id="ARBA00009865"/>
    </source>
</evidence>
<comment type="similarity">
    <text evidence="1 8">Belongs to the glycosyl hydrolase 43 family.</text>
</comment>
<feature type="domain" description="CBM6" evidence="10">
    <location>
        <begin position="329"/>
        <end position="453"/>
    </location>
</feature>
<reference evidence="11" key="1">
    <citation type="submission" date="2021-03" db="EMBL/GenBank/DDBJ databases">
        <title>Revisited historic fungal species revealed as producer of novel bioactive compounds through whole genome sequencing and comparative genomics.</title>
        <authorList>
            <person name="Vignolle G.A."/>
            <person name="Hochenegger N."/>
            <person name="Mach R.L."/>
            <person name="Mach-Aigner A.R."/>
            <person name="Javad Rahimi M."/>
            <person name="Salim K.A."/>
            <person name="Chan C.M."/>
            <person name="Lim L.B.L."/>
            <person name="Cai F."/>
            <person name="Druzhinina I.S."/>
            <person name="U'Ren J.M."/>
            <person name="Derntl C."/>
        </authorList>
    </citation>
    <scope>NUCLEOTIDE SEQUENCE</scope>
    <source>
        <strain evidence="11">TUCIM 5799</strain>
    </source>
</reference>
<dbReference type="Pfam" id="PF04616">
    <property type="entry name" value="Glyco_hydro_43"/>
    <property type="match status" value="1"/>
</dbReference>
<keyword evidence="12" id="KW-1185">Reference proteome</keyword>
<dbReference type="Pfam" id="PF03422">
    <property type="entry name" value="CBM_6"/>
    <property type="match status" value="1"/>
</dbReference>
<dbReference type="InterPro" id="IPR006710">
    <property type="entry name" value="Glyco_hydro_43"/>
</dbReference>
<evidence type="ECO:0000256" key="3">
    <source>
        <dbReference type="ARBA" id="ARBA00022801"/>
    </source>
</evidence>
<evidence type="ECO:0000256" key="2">
    <source>
        <dbReference type="ARBA" id="ARBA00022729"/>
    </source>
</evidence>
<evidence type="ECO:0000313" key="12">
    <source>
        <dbReference type="Proteomes" id="UP000829685"/>
    </source>
</evidence>
<evidence type="ECO:0000256" key="9">
    <source>
        <dbReference type="SAM" id="SignalP"/>
    </source>
</evidence>
<dbReference type="CDD" id="cd18618">
    <property type="entry name" value="GH43_Xsa43E-like"/>
    <property type="match status" value="1"/>
</dbReference>
<dbReference type="SMART" id="SM00606">
    <property type="entry name" value="CBD_IV"/>
    <property type="match status" value="1"/>
</dbReference>
<evidence type="ECO:0000256" key="8">
    <source>
        <dbReference type="RuleBase" id="RU361187"/>
    </source>
</evidence>
<name>A0A9Q0AKG8_9PEZI</name>
<evidence type="ECO:0000256" key="7">
    <source>
        <dbReference type="PIRSR" id="PIRSR606710-2"/>
    </source>
</evidence>
<keyword evidence="2 9" id="KW-0732">Signal</keyword>
<feature type="chain" id="PRO_5040167554" description="CBM6 domain-containing protein" evidence="9">
    <location>
        <begin position="29"/>
        <end position="454"/>
    </location>
</feature>
<dbReference type="InterPro" id="IPR008979">
    <property type="entry name" value="Galactose-bd-like_sf"/>
</dbReference>
<sequence>MGVSKSIFLAPLCLILSALLGLASFVRADNPIVQTIYTADPAPVVYNGRVYLFTGHDEDGSTTFTMKDWRLFSSADMVNWQHHGIAMNLTTFAWADLNAWAGQVIPRNGKFYWYVPVRRRGGSMAIGVAVSNSITGPYSDAIGKPLVENGQIDPTVFIDDDGQAYMYWGNPGLYYVKLNQDMTSYSGSVSQITLTTAGFGTRNGNAERPTTFEEAPWVYKRNGVYYMIYAANCCSEDLRYSTGTSAVGPWTYKGVIMPSQGASFTNHPGIVEFNGTSYFFYHNGALPGGSGYTRSVAVENFKYNSDGTIPQIPWTSGGPAQVGTLNPYVRQEAETMAWEQGVETEVSSEGGIDVGNINNGDYIKVRGVAFGDGAKSFSARVASATNGGSIELRLGSSTGTLVGTCAVPGTGGWQTYKTVTCSVNGATGTQDLFFKFTGSGTDFLFNFEYWQFSK</sequence>
<evidence type="ECO:0000313" key="11">
    <source>
        <dbReference type="EMBL" id="KAI1856570.1"/>
    </source>
</evidence>
<dbReference type="PROSITE" id="PS51175">
    <property type="entry name" value="CBM6"/>
    <property type="match status" value="1"/>
</dbReference>
<organism evidence="11 12">
    <name type="scientific">Neoarthrinium moseri</name>
    <dbReference type="NCBI Taxonomy" id="1658444"/>
    <lineage>
        <taxon>Eukaryota</taxon>
        <taxon>Fungi</taxon>
        <taxon>Dikarya</taxon>
        <taxon>Ascomycota</taxon>
        <taxon>Pezizomycotina</taxon>
        <taxon>Sordariomycetes</taxon>
        <taxon>Xylariomycetidae</taxon>
        <taxon>Amphisphaeriales</taxon>
        <taxon>Apiosporaceae</taxon>
        <taxon>Neoarthrinium</taxon>
    </lineage>
</organism>
<dbReference type="GO" id="GO:0030246">
    <property type="term" value="F:carbohydrate binding"/>
    <property type="evidence" value="ECO:0007669"/>
    <property type="project" value="InterPro"/>
</dbReference>
<keyword evidence="4" id="KW-0119">Carbohydrate metabolism</keyword>
<dbReference type="PANTHER" id="PTHR43772:SF2">
    <property type="entry name" value="PUTATIVE (AFU_ORTHOLOGUE AFUA_2G04480)-RELATED"/>
    <property type="match status" value="1"/>
</dbReference>
<dbReference type="Gene3D" id="2.60.120.260">
    <property type="entry name" value="Galactose-binding domain-like"/>
    <property type="match status" value="1"/>
</dbReference>
<feature type="active site" description="Proton acceptor" evidence="6">
    <location>
        <position position="40"/>
    </location>
</feature>
<dbReference type="AlphaFoldDB" id="A0A9Q0AKG8"/>
<proteinExistence type="inferred from homology"/>
<evidence type="ECO:0000256" key="6">
    <source>
        <dbReference type="PIRSR" id="PIRSR606710-1"/>
    </source>
</evidence>
<evidence type="ECO:0000256" key="5">
    <source>
        <dbReference type="ARBA" id="ARBA00023295"/>
    </source>
</evidence>
<dbReference type="EMBL" id="JAFIMR010000043">
    <property type="protein sequence ID" value="KAI1856570.1"/>
    <property type="molecule type" value="Genomic_DNA"/>
</dbReference>
<feature type="signal peptide" evidence="9">
    <location>
        <begin position="1"/>
        <end position="28"/>
    </location>
</feature>
<dbReference type="SUPFAM" id="SSF75005">
    <property type="entry name" value="Arabinanase/levansucrase/invertase"/>
    <property type="match status" value="1"/>
</dbReference>
<dbReference type="InterPro" id="IPR023296">
    <property type="entry name" value="Glyco_hydro_beta-prop_sf"/>
</dbReference>
<dbReference type="SUPFAM" id="SSF49785">
    <property type="entry name" value="Galactose-binding domain-like"/>
    <property type="match status" value="1"/>
</dbReference>
<dbReference type="CDD" id="cd04084">
    <property type="entry name" value="CBM6_xylanase-like"/>
    <property type="match status" value="1"/>
</dbReference>
<comment type="caution">
    <text evidence="11">The sequence shown here is derived from an EMBL/GenBank/DDBJ whole genome shotgun (WGS) entry which is preliminary data.</text>
</comment>
<dbReference type="GO" id="GO:0004553">
    <property type="term" value="F:hydrolase activity, hydrolyzing O-glycosyl compounds"/>
    <property type="evidence" value="ECO:0007669"/>
    <property type="project" value="InterPro"/>
</dbReference>